<feature type="compositionally biased region" description="Gly residues" evidence="3">
    <location>
        <begin position="90"/>
        <end position="120"/>
    </location>
</feature>
<dbReference type="AlphaFoldDB" id="A0A1F8FIN3"/>
<dbReference type="SUPFAM" id="SSF54928">
    <property type="entry name" value="RNA-binding domain, RBD"/>
    <property type="match status" value="1"/>
</dbReference>
<keyword evidence="1" id="KW-0677">Repeat</keyword>
<organism evidence="5 6">
    <name type="scientific">Candidatus Yanofskybacteria bacterium RIFCSPHIGHO2_02_FULL_43_15c</name>
    <dbReference type="NCBI Taxonomy" id="1802679"/>
    <lineage>
        <taxon>Bacteria</taxon>
        <taxon>Candidatus Yanofskyibacteriota</taxon>
    </lineage>
</organism>
<proteinExistence type="predicted"/>
<dbReference type="PROSITE" id="PS50102">
    <property type="entry name" value="RRM"/>
    <property type="match status" value="1"/>
</dbReference>
<dbReference type="GO" id="GO:0003729">
    <property type="term" value="F:mRNA binding"/>
    <property type="evidence" value="ECO:0007669"/>
    <property type="project" value="TreeGrafter"/>
</dbReference>
<evidence type="ECO:0000256" key="1">
    <source>
        <dbReference type="ARBA" id="ARBA00022737"/>
    </source>
</evidence>
<evidence type="ECO:0000259" key="4">
    <source>
        <dbReference type="PROSITE" id="PS50102"/>
    </source>
</evidence>
<dbReference type="InterPro" id="IPR035979">
    <property type="entry name" value="RBD_domain_sf"/>
</dbReference>
<dbReference type="SMART" id="SM00360">
    <property type="entry name" value="RRM"/>
    <property type="match status" value="1"/>
</dbReference>
<dbReference type="CDD" id="cd21608">
    <property type="entry name" value="RRM2_NsCP33_like"/>
    <property type="match status" value="1"/>
</dbReference>
<dbReference type="Proteomes" id="UP000178197">
    <property type="component" value="Unassembled WGS sequence"/>
</dbReference>
<dbReference type="Gene3D" id="3.30.70.330">
    <property type="match status" value="1"/>
</dbReference>
<dbReference type="PANTHER" id="PTHR48025">
    <property type="entry name" value="OS02G0815200 PROTEIN"/>
    <property type="match status" value="1"/>
</dbReference>
<sequence length="120" mass="12676">MATKLYVGNLSYSTNGDQLKEVFSQAGEVVSATVLTDKMTGRSRGFGFVEMADDAAVQKAIELFNGYKLDDRELTVNEARPMTERTNRSGGFGGGPRRGGFGGGRGGFGGGGYSGGNDRY</sequence>
<protein>
    <submittedName>
        <fullName evidence="5">RNA-binding protein</fullName>
    </submittedName>
</protein>
<evidence type="ECO:0000256" key="2">
    <source>
        <dbReference type="ARBA" id="ARBA00022884"/>
    </source>
</evidence>
<evidence type="ECO:0000313" key="6">
    <source>
        <dbReference type="Proteomes" id="UP000178197"/>
    </source>
</evidence>
<dbReference type="PANTHER" id="PTHR48025:SF1">
    <property type="entry name" value="RRM DOMAIN-CONTAINING PROTEIN"/>
    <property type="match status" value="1"/>
</dbReference>
<dbReference type="InterPro" id="IPR050502">
    <property type="entry name" value="Euk_RNA-bind_prot"/>
</dbReference>
<reference evidence="5 6" key="1">
    <citation type="journal article" date="2016" name="Nat. Commun.">
        <title>Thousands of microbial genomes shed light on interconnected biogeochemical processes in an aquifer system.</title>
        <authorList>
            <person name="Anantharaman K."/>
            <person name="Brown C.T."/>
            <person name="Hug L.A."/>
            <person name="Sharon I."/>
            <person name="Castelle C.J."/>
            <person name="Probst A.J."/>
            <person name="Thomas B.C."/>
            <person name="Singh A."/>
            <person name="Wilkins M.J."/>
            <person name="Karaoz U."/>
            <person name="Brodie E.L."/>
            <person name="Williams K.H."/>
            <person name="Hubbard S.S."/>
            <person name="Banfield J.F."/>
        </authorList>
    </citation>
    <scope>NUCLEOTIDE SEQUENCE [LARGE SCALE GENOMIC DNA]</scope>
</reference>
<dbReference type="EMBL" id="MGJT01000017">
    <property type="protein sequence ID" value="OGN12458.1"/>
    <property type="molecule type" value="Genomic_DNA"/>
</dbReference>
<feature type="region of interest" description="Disordered" evidence="3">
    <location>
        <begin position="75"/>
        <end position="120"/>
    </location>
</feature>
<dbReference type="Pfam" id="PF00076">
    <property type="entry name" value="RRM_1"/>
    <property type="match status" value="1"/>
</dbReference>
<feature type="domain" description="RRM" evidence="4">
    <location>
        <begin position="3"/>
        <end position="81"/>
    </location>
</feature>
<accession>A0A1F8FIN3</accession>
<dbReference type="InterPro" id="IPR012677">
    <property type="entry name" value="Nucleotide-bd_a/b_plait_sf"/>
</dbReference>
<dbReference type="InterPro" id="IPR048289">
    <property type="entry name" value="RRM2_NsCP33-like"/>
</dbReference>
<keyword evidence="2" id="KW-0694">RNA-binding</keyword>
<gene>
    <name evidence="5" type="ORF">A3C71_01640</name>
</gene>
<name>A0A1F8FIN3_9BACT</name>
<evidence type="ECO:0000256" key="3">
    <source>
        <dbReference type="SAM" id="MobiDB-lite"/>
    </source>
</evidence>
<evidence type="ECO:0000313" key="5">
    <source>
        <dbReference type="EMBL" id="OGN12458.1"/>
    </source>
</evidence>
<comment type="caution">
    <text evidence="5">The sequence shown here is derived from an EMBL/GenBank/DDBJ whole genome shotgun (WGS) entry which is preliminary data.</text>
</comment>
<feature type="compositionally biased region" description="Basic and acidic residues" evidence="3">
    <location>
        <begin position="75"/>
        <end position="87"/>
    </location>
</feature>
<dbReference type="InterPro" id="IPR000504">
    <property type="entry name" value="RRM_dom"/>
</dbReference>